<evidence type="ECO:0000256" key="4">
    <source>
        <dbReference type="ARBA" id="ARBA00022692"/>
    </source>
</evidence>
<evidence type="ECO:0000256" key="3">
    <source>
        <dbReference type="ARBA" id="ARBA00017057"/>
    </source>
</evidence>
<organism evidence="10 11">
    <name type="scientific">Parelaphostrongylus tenuis</name>
    <name type="common">Meningeal worm</name>
    <dbReference type="NCBI Taxonomy" id="148309"/>
    <lineage>
        <taxon>Eukaryota</taxon>
        <taxon>Metazoa</taxon>
        <taxon>Ecdysozoa</taxon>
        <taxon>Nematoda</taxon>
        <taxon>Chromadorea</taxon>
        <taxon>Rhabditida</taxon>
        <taxon>Rhabditina</taxon>
        <taxon>Rhabditomorpha</taxon>
        <taxon>Strongyloidea</taxon>
        <taxon>Metastrongylidae</taxon>
        <taxon>Parelaphostrongylus</taxon>
    </lineage>
</organism>
<keyword evidence="5 9" id="KW-0256">Endoplasmic reticulum</keyword>
<evidence type="ECO:0000313" key="11">
    <source>
        <dbReference type="Proteomes" id="UP001196413"/>
    </source>
</evidence>
<dbReference type="GO" id="GO:0045047">
    <property type="term" value="P:protein targeting to ER"/>
    <property type="evidence" value="ECO:0007669"/>
    <property type="project" value="TreeGrafter"/>
</dbReference>
<evidence type="ECO:0000256" key="5">
    <source>
        <dbReference type="ARBA" id="ARBA00022824"/>
    </source>
</evidence>
<protein>
    <recommendedName>
        <fullName evidence="3 9">Signal peptidase complex subunit 2</fullName>
    </recommendedName>
</protein>
<dbReference type="PANTHER" id="PTHR13085">
    <property type="entry name" value="MICROSOMAL SIGNAL PEPTIDASE 25 KDA SUBUNIT"/>
    <property type="match status" value="1"/>
</dbReference>
<evidence type="ECO:0000256" key="2">
    <source>
        <dbReference type="ARBA" id="ARBA00007324"/>
    </source>
</evidence>
<dbReference type="EMBL" id="JAHQIW010004163">
    <property type="protein sequence ID" value="KAJ1361306.1"/>
    <property type="molecule type" value="Genomic_DNA"/>
</dbReference>
<name>A0AAD5N609_PARTN</name>
<dbReference type="AlphaFoldDB" id="A0AAD5N609"/>
<dbReference type="InterPro" id="IPR009582">
    <property type="entry name" value="Spc2/SPCS2"/>
</dbReference>
<dbReference type="Proteomes" id="UP001196413">
    <property type="component" value="Unassembled WGS sequence"/>
</dbReference>
<dbReference type="GO" id="GO:0008233">
    <property type="term" value="F:peptidase activity"/>
    <property type="evidence" value="ECO:0007669"/>
    <property type="project" value="UniProtKB-UniRule"/>
</dbReference>
<evidence type="ECO:0000256" key="7">
    <source>
        <dbReference type="ARBA" id="ARBA00023136"/>
    </source>
</evidence>
<feature type="transmembrane region" description="Helical" evidence="9">
    <location>
        <begin position="156"/>
        <end position="175"/>
    </location>
</feature>
<feature type="transmembrane region" description="Helical" evidence="9">
    <location>
        <begin position="129"/>
        <end position="150"/>
    </location>
</feature>
<evidence type="ECO:0000313" key="10">
    <source>
        <dbReference type="EMBL" id="KAJ1361306.1"/>
    </source>
</evidence>
<reference evidence="10" key="1">
    <citation type="submission" date="2021-06" db="EMBL/GenBank/DDBJ databases">
        <title>Parelaphostrongylus tenuis whole genome reference sequence.</title>
        <authorList>
            <person name="Garwood T.J."/>
            <person name="Larsen P.A."/>
            <person name="Fountain-Jones N.M."/>
            <person name="Garbe J.R."/>
            <person name="Macchietto M.G."/>
            <person name="Kania S.A."/>
            <person name="Gerhold R.W."/>
            <person name="Richards J.E."/>
            <person name="Wolf T.M."/>
        </authorList>
    </citation>
    <scope>NUCLEOTIDE SEQUENCE</scope>
    <source>
        <strain evidence="10">MNPRO001-30</strain>
        <tissue evidence="10">Meninges</tissue>
    </source>
</reference>
<comment type="subcellular location">
    <subcellularLocation>
        <location evidence="1 9">Endoplasmic reticulum membrane</location>
        <topology evidence="1 9">Multi-pass membrane protein</topology>
    </subcellularLocation>
</comment>
<comment type="similarity">
    <text evidence="2 9">Belongs to the SPCS2 family.</text>
</comment>
<sequence>MTAIPDGAPTSRRGSWQFIPSFLGCRILRPWVQDSQALRPGFPGLGYRIAKLWIQVSRKRIPSSRHASLQGESLLKNPLKMTGGKAGAPIRVNKWDGPTVKNTLDDAVKQILNDKIGWKEYHSLMDGRLLISFIAVSFSATAIIYDYIYPFPKSKIVLAVCSITYFILMGVLQLYQWYVEKRTFYQAEESDGKQKRVWKWSSELKRLFSLLFI</sequence>
<dbReference type="Pfam" id="PF06703">
    <property type="entry name" value="SPC25"/>
    <property type="match status" value="1"/>
</dbReference>
<proteinExistence type="inferred from homology"/>
<evidence type="ECO:0000256" key="9">
    <source>
        <dbReference type="RuleBase" id="RU368033"/>
    </source>
</evidence>
<keyword evidence="7 9" id="KW-0472">Membrane</keyword>
<keyword evidence="11" id="KW-1185">Reference proteome</keyword>
<dbReference type="PANTHER" id="PTHR13085:SF0">
    <property type="entry name" value="SIGNAL PEPTIDASE COMPLEX SUBUNIT 2"/>
    <property type="match status" value="1"/>
</dbReference>
<comment type="caution">
    <text evidence="10">The sequence shown here is derived from an EMBL/GenBank/DDBJ whole genome shotgun (WGS) entry which is preliminary data.</text>
</comment>
<keyword evidence="4 9" id="KW-0812">Transmembrane</keyword>
<evidence type="ECO:0000256" key="6">
    <source>
        <dbReference type="ARBA" id="ARBA00022989"/>
    </source>
</evidence>
<comment type="function">
    <text evidence="8 9">Component of the signal peptidase complex (SPC) which catalyzes the cleavage of N-terminal signal sequences from nascent proteins as they are translocated into the lumen of the endoplasmic reticulum. Enhances the enzymatic activity of SPC and facilitates the interactions between different components of the translocation site.</text>
</comment>
<keyword evidence="6 9" id="KW-1133">Transmembrane helix</keyword>
<evidence type="ECO:0000256" key="8">
    <source>
        <dbReference type="ARBA" id="ARBA00045608"/>
    </source>
</evidence>
<evidence type="ECO:0000256" key="1">
    <source>
        <dbReference type="ARBA" id="ARBA00004477"/>
    </source>
</evidence>
<dbReference type="GO" id="GO:0005787">
    <property type="term" value="C:signal peptidase complex"/>
    <property type="evidence" value="ECO:0007669"/>
    <property type="project" value="UniProtKB-UniRule"/>
</dbReference>
<gene>
    <name evidence="10" type="ORF">KIN20_020523</name>
</gene>
<accession>A0AAD5N609</accession>
<dbReference type="GO" id="GO:0006465">
    <property type="term" value="P:signal peptide processing"/>
    <property type="evidence" value="ECO:0007669"/>
    <property type="project" value="UniProtKB-UniRule"/>
</dbReference>